<protein>
    <recommendedName>
        <fullName evidence="10">L-threonylcarbamoyladenylate synthase</fullName>
        <ecNumber evidence="3">2.7.7.87</ecNumber>
    </recommendedName>
    <alternativeName>
        <fullName evidence="10">L-threonylcarbamoyladenylate synthase</fullName>
    </alternativeName>
</protein>
<gene>
    <name evidence="13" type="ORF">DP923_13005</name>
</gene>
<comment type="similarity">
    <text evidence="2">Belongs to the SUA5 family.</text>
</comment>
<keyword evidence="6" id="KW-0819">tRNA processing</keyword>
<feature type="domain" description="YrdC-like" evidence="12">
    <location>
        <begin position="5"/>
        <end position="190"/>
    </location>
</feature>
<comment type="caution">
    <text evidence="13">The sequence shown here is derived from an EMBL/GenBank/DDBJ whole genome shotgun (WGS) entry which is preliminary data.</text>
</comment>
<dbReference type="RefSeq" id="WP_112306312.1">
    <property type="nucleotide sequence ID" value="NZ_QMDV01000004.1"/>
</dbReference>
<evidence type="ECO:0000256" key="9">
    <source>
        <dbReference type="ARBA" id="ARBA00022840"/>
    </source>
</evidence>
<reference evidence="13 14" key="1">
    <citation type="submission" date="2018-06" db="EMBL/GenBank/DDBJ databases">
        <authorList>
            <person name="Liu Z.-W."/>
        </authorList>
    </citation>
    <scope>NUCLEOTIDE SEQUENCE [LARGE SCALE GENOMIC DNA]</scope>
    <source>
        <strain evidence="13 14">2b14</strain>
    </source>
</reference>
<keyword evidence="14" id="KW-1185">Reference proteome</keyword>
<organism evidence="13 14">
    <name type="scientific">Pontibacter arcticus</name>
    <dbReference type="NCBI Taxonomy" id="2080288"/>
    <lineage>
        <taxon>Bacteria</taxon>
        <taxon>Pseudomonadati</taxon>
        <taxon>Bacteroidota</taxon>
        <taxon>Cytophagia</taxon>
        <taxon>Cytophagales</taxon>
        <taxon>Hymenobacteraceae</taxon>
        <taxon>Pontibacter</taxon>
    </lineage>
</organism>
<evidence type="ECO:0000256" key="6">
    <source>
        <dbReference type="ARBA" id="ARBA00022694"/>
    </source>
</evidence>
<comment type="catalytic activity">
    <reaction evidence="11">
        <text>L-threonine + hydrogencarbonate + ATP = L-threonylcarbamoyladenylate + diphosphate + H2O</text>
        <dbReference type="Rhea" id="RHEA:36407"/>
        <dbReference type="ChEBI" id="CHEBI:15377"/>
        <dbReference type="ChEBI" id="CHEBI:17544"/>
        <dbReference type="ChEBI" id="CHEBI:30616"/>
        <dbReference type="ChEBI" id="CHEBI:33019"/>
        <dbReference type="ChEBI" id="CHEBI:57926"/>
        <dbReference type="ChEBI" id="CHEBI:73682"/>
        <dbReference type="EC" id="2.7.7.87"/>
    </reaction>
</comment>
<dbReference type="SUPFAM" id="SSF55821">
    <property type="entry name" value="YrdC/RibB"/>
    <property type="match status" value="1"/>
</dbReference>
<name>A0A364RBF2_9BACT</name>
<dbReference type="PANTHER" id="PTHR17490">
    <property type="entry name" value="SUA5"/>
    <property type="match status" value="1"/>
</dbReference>
<dbReference type="EMBL" id="QMDV01000004">
    <property type="protein sequence ID" value="RAU81632.1"/>
    <property type="molecule type" value="Genomic_DNA"/>
</dbReference>
<evidence type="ECO:0000256" key="7">
    <source>
        <dbReference type="ARBA" id="ARBA00022695"/>
    </source>
</evidence>
<dbReference type="Gene3D" id="3.90.870.10">
    <property type="entry name" value="DHBP synthase"/>
    <property type="match status" value="1"/>
</dbReference>
<evidence type="ECO:0000256" key="5">
    <source>
        <dbReference type="ARBA" id="ARBA00022679"/>
    </source>
</evidence>
<dbReference type="PROSITE" id="PS51163">
    <property type="entry name" value="YRDC"/>
    <property type="match status" value="1"/>
</dbReference>
<keyword evidence="5" id="KW-0808">Transferase</keyword>
<accession>A0A364RBF2</accession>
<dbReference type="GO" id="GO:0008033">
    <property type="term" value="P:tRNA processing"/>
    <property type="evidence" value="ECO:0007669"/>
    <property type="project" value="UniProtKB-KW"/>
</dbReference>
<proteinExistence type="inferred from homology"/>
<keyword evidence="7" id="KW-0548">Nucleotidyltransferase</keyword>
<dbReference type="PANTHER" id="PTHR17490:SF16">
    <property type="entry name" value="THREONYLCARBAMOYL-AMP SYNTHASE"/>
    <property type="match status" value="1"/>
</dbReference>
<dbReference type="GO" id="GO:0003725">
    <property type="term" value="F:double-stranded RNA binding"/>
    <property type="evidence" value="ECO:0007669"/>
    <property type="project" value="InterPro"/>
</dbReference>
<evidence type="ECO:0000313" key="13">
    <source>
        <dbReference type="EMBL" id="RAU81632.1"/>
    </source>
</evidence>
<dbReference type="NCBIfam" id="TIGR00057">
    <property type="entry name" value="L-threonylcarbamoyladenylate synthase"/>
    <property type="match status" value="1"/>
</dbReference>
<evidence type="ECO:0000256" key="3">
    <source>
        <dbReference type="ARBA" id="ARBA00012584"/>
    </source>
</evidence>
<evidence type="ECO:0000256" key="11">
    <source>
        <dbReference type="ARBA" id="ARBA00048366"/>
    </source>
</evidence>
<dbReference type="InterPro" id="IPR017945">
    <property type="entry name" value="DHBP_synth_RibB-like_a/b_dom"/>
</dbReference>
<dbReference type="InterPro" id="IPR006070">
    <property type="entry name" value="Sua5-like_dom"/>
</dbReference>
<dbReference type="AlphaFoldDB" id="A0A364RBF2"/>
<dbReference type="GO" id="GO:0000049">
    <property type="term" value="F:tRNA binding"/>
    <property type="evidence" value="ECO:0007669"/>
    <property type="project" value="TreeGrafter"/>
</dbReference>
<dbReference type="EC" id="2.7.7.87" evidence="3"/>
<sequence>MNQLVKEIQAAEEEIILGNVILYPTDTVWGIGCDAENSRAAQKIFKIKQRDEAKTMIVLMADVEMLKRYVKNVPDNIEDMIAAQERPTTYVLSGVQNLAKEVIAEDGTVAVRIPDDEFCRRLIRQSGRPIVSTSANVSGESTASSFDEISESIKSKVDYVVNWRQDEKSEAKPSRIVKLEADGSQTVLRD</sequence>
<dbReference type="GO" id="GO:0005524">
    <property type="term" value="F:ATP binding"/>
    <property type="evidence" value="ECO:0007669"/>
    <property type="project" value="UniProtKB-KW"/>
</dbReference>
<comment type="subcellular location">
    <subcellularLocation>
        <location evidence="1">Cytoplasm</location>
    </subcellularLocation>
</comment>
<dbReference type="OrthoDB" id="9814580at2"/>
<dbReference type="Proteomes" id="UP000251692">
    <property type="component" value="Unassembled WGS sequence"/>
</dbReference>
<dbReference type="GO" id="GO:0061710">
    <property type="term" value="F:L-threonylcarbamoyladenylate synthase"/>
    <property type="evidence" value="ECO:0007669"/>
    <property type="project" value="UniProtKB-EC"/>
</dbReference>
<evidence type="ECO:0000256" key="4">
    <source>
        <dbReference type="ARBA" id="ARBA00022490"/>
    </source>
</evidence>
<evidence type="ECO:0000259" key="12">
    <source>
        <dbReference type="PROSITE" id="PS51163"/>
    </source>
</evidence>
<evidence type="ECO:0000313" key="14">
    <source>
        <dbReference type="Proteomes" id="UP000251692"/>
    </source>
</evidence>
<dbReference type="InterPro" id="IPR050156">
    <property type="entry name" value="TC-AMP_synthase_SUA5"/>
</dbReference>
<evidence type="ECO:0000256" key="1">
    <source>
        <dbReference type="ARBA" id="ARBA00004496"/>
    </source>
</evidence>
<dbReference type="GO" id="GO:0006450">
    <property type="term" value="P:regulation of translational fidelity"/>
    <property type="evidence" value="ECO:0007669"/>
    <property type="project" value="TreeGrafter"/>
</dbReference>
<keyword evidence="4" id="KW-0963">Cytoplasm</keyword>
<keyword evidence="9" id="KW-0067">ATP-binding</keyword>
<reference evidence="13 14" key="2">
    <citation type="submission" date="2018-07" db="EMBL/GenBank/DDBJ databases">
        <title>Pontibacter sp. 2b14 genomic sequence and assembly.</title>
        <authorList>
            <person name="Du Z.-J."/>
        </authorList>
    </citation>
    <scope>NUCLEOTIDE SEQUENCE [LARGE SCALE GENOMIC DNA]</scope>
    <source>
        <strain evidence="13 14">2b14</strain>
    </source>
</reference>
<dbReference type="Pfam" id="PF01300">
    <property type="entry name" value="Sua5_yciO_yrdC"/>
    <property type="match status" value="1"/>
</dbReference>
<evidence type="ECO:0000256" key="10">
    <source>
        <dbReference type="ARBA" id="ARBA00029774"/>
    </source>
</evidence>
<evidence type="ECO:0000256" key="2">
    <source>
        <dbReference type="ARBA" id="ARBA00007663"/>
    </source>
</evidence>
<keyword evidence="8" id="KW-0547">Nucleotide-binding</keyword>
<dbReference type="GO" id="GO:0005737">
    <property type="term" value="C:cytoplasm"/>
    <property type="evidence" value="ECO:0007669"/>
    <property type="project" value="UniProtKB-SubCell"/>
</dbReference>
<evidence type="ECO:0000256" key="8">
    <source>
        <dbReference type="ARBA" id="ARBA00022741"/>
    </source>
</evidence>